<evidence type="ECO:0000313" key="3">
    <source>
        <dbReference type="Proteomes" id="UP001200544"/>
    </source>
</evidence>
<gene>
    <name evidence="2" type="ORF">K0H07_19320</name>
</gene>
<feature type="transmembrane region" description="Helical" evidence="1">
    <location>
        <begin position="351"/>
        <end position="370"/>
    </location>
</feature>
<dbReference type="AlphaFoldDB" id="A0AAW4ZC29"/>
<feature type="transmembrane region" description="Helical" evidence="1">
    <location>
        <begin position="327"/>
        <end position="345"/>
    </location>
</feature>
<feature type="transmembrane region" description="Helical" evidence="1">
    <location>
        <begin position="20"/>
        <end position="40"/>
    </location>
</feature>
<dbReference type="RefSeq" id="WP_234129083.1">
    <property type="nucleotide sequence ID" value="NZ_JAHYQA010000013.1"/>
</dbReference>
<feature type="transmembrane region" description="Helical" evidence="1">
    <location>
        <begin position="108"/>
        <end position="127"/>
    </location>
</feature>
<accession>A0AAW4ZC29</accession>
<feature type="transmembrane region" description="Helical" evidence="1">
    <location>
        <begin position="77"/>
        <end position="96"/>
    </location>
</feature>
<feature type="transmembrane region" description="Helical" evidence="1">
    <location>
        <begin position="147"/>
        <end position="163"/>
    </location>
</feature>
<feature type="transmembrane region" description="Helical" evidence="1">
    <location>
        <begin position="215"/>
        <end position="235"/>
    </location>
</feature>
<name>A0AAW4ZC29_BACT4</name>
<proteinExistence type="predicted"/>
<feature type="transmembrane region" description="Helical" evidence="1">
    <location>
        <begin position="170"/>
        <end position="203"/>
    </location>
</feature>
<keyword evidence="1" id="KW-1133">Transmembrane helix</keyword>
<dbReference type="Proteomes" id="UP001200544">
    <property type="component" value="Unassembled WGS sequence"/>
</dbReference>
<evidence type="ECO:0000313" key="2">
    <source>
        <dbReference type="EMBL" id="MCE9239299.1"/>
    </source>
</evidence>
<organism evidence="2 3">
    <name type="scientific">Bacteroides thetaiotaomicron</name>
    <dbReference type="NCBI Taxonomy" id="818"/>
    <lineage>
        <taxon>Bacteria</taxon>
        <taxon>Pseudomonadati</taxon>
        <taxon>Bacteroidota</taxon>
        <taxon>Bacteroidia</taxon>
        <taxon>Bacteroidales</taxon>
        <taxon>Bacteroidaceae</taxon>
        <taxon>Bacteroides</taxon>
    </lineage>
</organism>
<keyword evidence="1" id="KW-0472">Membrane</keyword>
<keyword evidence="1" id="KW-0812">Transmembrane</keyword>
<reference evidence="2" key="1">
    <citation type="submission" date="2021-07" db="EMBL/GenBank/DDBJ databases">
        <title>Comparative genomics of Bacteroides fragilis group isolates reveals species-dependent resistance mechanisms and validates clinical tools for resistance prediction.</title>
        <authorList>
            <person name="Wallace M.J."/>
            <person name="Jean S."/>
            <person name="Wallace M.A."/>
            <person name="Carey-Ann B.D."/>
            <person name="Dantas G."/>
        </authorList>
    </citation>
    <scope>NUCLEOTIDE SEQUENCE</scope>
    <source>
        <strain evidence="2">BJH_160</strain>
    </source>
</reference>
<dbReference type="EMBL" id="JAHYQA010000013">
    <property type="protein sequence ID" value="MCE9239299.1"/>
    <property type="molecule type" value="Genomic_DNA"/>
</dbReference>
<feature type="transmembrane region" description="Helical" evidence="1">
    <location>
        <begin position="52"/>
        <end position="71"/>
    </location>
</feature>
<sequence>MKYLVYALSVGAMIGTFYNIAAGITYADIACVILLMLSLYKFATHQWTTDRFFTLTALYVPFMIIAAVLNGDMTNTIFINYFRNYFWGVVIYFALSNSINSLQDIKKLVLMGSAFFLVFLLNYRTMIQDTFSESLATLDFGYGRNNVAFTALLFSILFEFLYYTKLVKSYILLGIVIMAVIIVFCTSRYSMMMLVISFLLFRFFSHQKVSGSEVFSILLLIIVGPLLYEYILTFVDSSFYEYSQSYLNEKMNGASDDFWNSRIMSINVKPIQHMLDFEGTSFLFIGNPLGIQHSFFSHSLITTGIAGCLCYLVTNIKLLKWSFQFKGEYLFLFIVVMVMFANDFITNARFIIGVNSVFYCYLCAIMYRYIIINENVNISE</sequence>
<comment type="caution">
    <text evidence="2">The sequence shown here is derived from an EMBL/GenBank/DDBJ whole genome shotgun (WGS) entry which is preliminary data.</text>
</comment>
<protein>
    <submittedName>
        <fullName evidence="2">Uncharacterized protein</fullName>
    </submittedName>
</protein>
<evidence type="ECO:0000256" key="1">
    <source>
        <dbReference type="SAM" id="Phobius"/>
    </source>
</evidence>